<dbReference type="EMBL" id="JAEEGC010000156">
    <property type="protein sequence ID" value="MBV7276120.1"/>
    <property type="molecule type" value="Genomic_DNA"/>
</dbReference>
<accession>A0A949TPF0</accession>
<dbReference type="AlphaFoldDB" id="A0A949TPF0"/>
<gene>
    <name evidence="2" type="ORF">I6U48_24855</name>
</gene>
<keyword evidence="1" id="KW-0812">Transmembrane</keyword>
<protein>
    <submittedName>
        <fullName evidence="2">Uncharacterized protein</fullName>
    </submittedName>
</protein>
<keyword evidence="3" id="KW-1185">Reference proteome</keyword>
<keyword evidence="1" id="KW-1133">Transmembrane helix</keyword>
<sequence length="65" mass="7282">MIKSVIIIITVVICGLVAYKFLMKKENEPMITTQAGENANKFNKEELENLINALEAVKNVKDDIS</sequence>
<feature type="transmembrane region" description="Helical" evidence="1">
    <location>
        <begin position="6"/>
        <end position="22"/>
    </location>
</feature>
<dbReference type="RefSeq" id="WP_218323165.1">
    <property type="nucleotide sequence ID" value="NZ_JAEEGC010000156.1"/>
</dbReference>
<evidence type="ECO:0000256" key="1">
    <source>
        <dbReference type="SAM" id="Phobius"/>
    </source>
</evidence>
<proteinExistence type="predicted"/>
<comment type="caution">
    <text evidence="2">The sequence shown here is derived from an EMBL/GenBank/DDBJ whole genome shotgun (WGS) entry which is preliminary data.</text>
</comment>
<evidence type="ECO:0000313" key="3">
    <source>
        <dbReference type="Proteomes" id="UP000694308"/>
    </source>
</evidence>
<reference evidence="2" key="1">
    <citation type="submission" date="2020-12" db="EMBL/GenBank/DDBJ databases">
        <title>Clostridium thailandense sp. nov., a novel acetogenic bacterium isolated from peat land soil in Thailand.</title>
        <authorList>
            <person name="Chaikitkaew S."/>
            <person name="Birkeland N.K."/>
        </authorList>
    </citation>
    <scope>NUCLEOTIDE SEQUENCE</scope>
    <source>
        <strain evidence="2">PL3</strain>
    </source>
</reference>
<dbReference type="Proteomes" id="UP000694308">
    <property type="component" value="Unassembled WGS sequence"/>
</dbReference>
<organism evidence="2 3">
    <name type="scientific">Clostridium thailandense</name>
    <dbReference type="NCBI Taxonomy" id="2794346"/>
    <lineage>
        <taxon>Bacteria</taxon>
        <taxon>Bacillati</taxon>
        <taxon>Bacillota</taxon>
        <taxon>Clostridia</taxon>
        <taxon>Eubacteriales</taxon>
        <taxon>Clostridiaceae</taxon>
        <taxon>Clostridium</taxon>
    </lineage>
</organism>
<name>A0A949TPF0_9CLOT</name>
<evidence type="ECO:0000313" key="2">
    <source>
        <dbReference type="EMBL" id="MBV7276120.1"/>
    </source>
</evidence>
<keyword evidence="1" id="KW-0472">Membrane</keyword>